<name>A0ABW9J140_STRGJ</name>
<comment type="caution">
    <text evidence="1">The sequence shown here is derived from an EMBL/GenBank/DDBJ whole genome shotgun (WGS) entry which is preliminary data.</text>
</comment>
<evidence type="ECO:0000313" key="1">
    <source>
        <dbReference type="EMBL" id="MFM9653951.1"/>
    </source>
</evidence>
<evidence type="ECO:0000313" key="2">
    <source>
        <dbReference type="Proteomes" id="UP001631993"/>
    </source>
</evidence>
<dbReference type="InterPro" id="IPR036188">
    <property type="entry name" value="FAD/NAD-bd_sf"/>
</dbReference>
<organism evidence="1 2">
    <name type="scientific">Streptomyces galilaeus</name>
    <dbReference type="NCBI Taxonomy" id="33899"/>
    <lineage>
        <taxon>Bacteria</taxon>
        <taxon>Bacillati</taxon>
        <taxon>Actinomycetota</taxon>
        <taxon>Actinomycetes</taxon>
        <taxon>Kitasatosporales</taxon>
        <taxon>Streptomycetaceae</taxon>
        <taxon>Streptomyces</taxon>
    </lineage>
</organism>
<dbReference type="Gene3D" id="3.50.50.60">
    <property type="entry name" value="FAD/NAD(P)-binding domain"/>
    <property type="match status" value="1"/>
</dbReference>
<accession>A0ABW9J140</accession>
<proteinExistence type="predicted"/>
<evidence type="ECO:0008006" key="3">
    <source>
        <dbReference type="Google" id="ProtNLM"/>
    </source>
</evidence>
<keyword evidence="2" id="KW-1185">Reference proteome</keyword>
<dbReference type="SUPFAM" id="SSF51905">
    <property type="entry name" value="FAD/NAD(P)-binding domain"/>
    <property type="match status" value="1"/>
</dbReference>
<dbReference type="EMBL" id="JBJVNE010000634">
    <property type="protein sequence ID" value="MFM9653951.1"/>
    <property type="molecule type" value="Genomic_DNA"/>
</dbReference>
<protein>
    <recommendedName>
        <fullName evidence="3">FAD-dependent oxidoreductase</fullName>
    </recommendedName>
</protein>
<reference evidence="1 2" key="1">
    <citation type="submission" date="2024-12" db="EMBL/GenBank/DDBJ databases">
        <title>Forecasting of Potato common scab and diversities of Pathogenic streptomyces spp. in china.</title>
        <authorList>
            <person name="Handique U."/>
            <person name="Wu J."/>
        </authorList>
    </citation>
    <scope>NUCLEOTIDE SEQUENCE [LARGE SCALE GENOMIC DNA]</scope>
    <source>
        <strain evidence="1 2">ZRIMU1585</strain>
    </source>
</reference>
<gene>
    <name evidence="1" type="ORF">ACKI1S_49310</name>
</gene>
<feature type="non-terminal residue" evidence="1">
    <location>
        <position position="82"/>
    </location>
</feature>
<sequence>GTACALSAPGGCHFEPRHALPRLVDLLDGMGVDIALGTAAVSLVTGRIETTAGMIRADRIVVAPGADLQTLYPRIFAGHGVR</sequence>
<feature type="non-terminal residue" evidence="1">
    <location>
        <position position="1"/>
    </location>
</feature>
<dbReference type="Proteomes" id="UP001631993">
    <property type="component" value="Unassembled WGS sequence"/>
</dbReference>